<keyword evidence="8" id="KW-1185">Reference proteome</keyword>
<comment type="subcellular location">
    <subcellularLocation>
        <location evidence="1">Nucleus</location>
    </subcellularLocation>
</comment>
<sequence>MVLSSYYSNCETDVQNLNSEPTHQITKAVQADDHHEQQQQHLQYYCDPPFELPLTFLDPCIDLNNNFLHPENYYSAPLLPYDPLITPYDNFSSYPCPKRHKLIEDHCLMPGFFDGVALNSCPQSMNGVYSLEGTHTVGNCKKISDEKCVSVQSIAARERRRKITKKTQELGKLVPGGTKMNTAEMLQAAFKYVKYLQAQLGILQLMNSFPENKEGNRKDKESMQIVTSSKVQEKLYIEEKCLVPKDFVLSLTTLSRPPLSDELTRLLSSSP</sequence>
<dbReference type="InterPro" id="IPR045843">
    <property type="entry name" value="IND-like"/>
</dbReference>
<dbReference type="GO" id="GO:0000978">
    <property type="term" value="F:RNA polymerase II cis-regulatory region sequence-specific DNA binding"/>
    <property type="evidence" value="ECO:0007669"/>
    <property type="project" value="TreeGrafter"/>
</dbReference>
<reference evidence="7 8" key="1">
    <citation type="journal article" date="2012" name="Nature">
        <title>Repeated polyploidization of Gossypium genomes and the evolution of spinnable cotton fibres.</title>
        <authorList>
            <person name="Paterson A.H."/>
            <person name="Wendel J.F."/>
            <person name="Gundlach H."/>
            <person name="Guo H."/>
            <person name="Jenkins J."/>
            <person name="Jin D."/>
            <person name="Llewellyn D."/>
            <person name="Showmaker K.C."/>
            <person name="Shu S."/>
            <person name="Udall J."/>
            <person name="Yoo M.J."/>
            <person name="Byers R."/>
            <person name="Chen W."/>
            <person name="Doron-Faigenboim A."/>
            <person name="Duke M.V."/>
            <person name="Gong L."/>
            <person name="Grimwood J."/>
            <person name="Grover C."/>
            <person name="Grupp K."/>
            <person name="Hu G."/>
            <person name="Lee T.H."/>
            <person name="Li J."/>
            <person name="Lin L."/>
            <person name="Liu T."/>
            <person name="Marler B.S."/>
            <person name="Page J.T."/>
            <person name="Roberts A.W."/>
            <person name="Romanel E."/>
            <person name="Sanders W.S."/>
            <person name="Szadkowski E."/>
            <person name="Tan X."/>
            <person name="Tang H."/>
            <person name="Xu C."/>
            <person name="Wang J."/>
            <person name="Wang Z."/>
            <person name="Zhang D."/>
            <person name="Zhang L."/>
            <person name="Ashrafi H."/>
            <person name="Bedon F."/>
            <person name="Bowers J.E."/>
            <person name="Brubaker C.L."/>
            <person name="Chee P.W."/>
            <person name="Das S."/>
            <person name="Gingle A.R."/>
            <person name="Haigler C.H."/>
            <person name="Harker D."/>
            <person name="Hoffmann L.V."/>
            <person name="Hovav R."/>
            <person name="Jones D.C."/>
            <person name="Lemke C."/>
            <person name="Mansoor S."/>
            <person name="ur Rahman M."/>
            <person name="Rainville L.N."/>
            <person name="Rambani A."/>
            <person name="Reddy U.K."/>
            <person name="Rong J.K."/>
            <person name="Saranga Y."/>
            <person name="Scheffler B.E."/>
            <person name="Scheffler J.A."/>
            <person name="Stelly D.M."/>
            <person name="Triplett B.A."/>
            <person name="Van Deynze A."/>
            <person name="Vaslin M.F."/>
            <person name="Waghmare V.N."/>
            <person name="Walford S.A."/>
            <person name="Wright R.J."/>
            <person name="Zaki E.A."/>
            <person name="Zhang T."/>
            <person name="Dennis E.S."/>
            <person name="Mayer K.F."/>
            <person name="Peterson D.G."/>
            <person name="Rokhsar D.S."/>
            <person name="Wang X."/>
            <person name="Schmutz J."/>
        </authorList>
    </citation>
    <scope>NUCLEOTIDE SEQUENCE [LARGE SCALE GENOMIC DNA]</scope>
</reference>
<dbReference type="AlphaFoldDB" id="A0A0D2RJQ8"/>
<dbReference type="PANTHER" id="PTHR16223">
    <property type="entry name" value="TRANSCRIPTION FACTOR BHLH83-RELATED"/>
    <property type="match status" value="1"/>
</dbReference>
<dbReference type="SMART" id="SM00353">
    <property type="entry name" value="HLH"/>
    <property type="match status" value="1"/>
</dbReference>
<evidence type="ECO:0000256" key="3">
    <source>
        <dbReference type="ARBA" id="ARBA00023125"/>
    </source>
</evidence>
<dbReference type="PANTHER" id="PTHR16223:SF49">
    <property type="entry name" value="TRANSCRIPTION FACTOR BHLH52-RELATED"/>
    <property type="match status" value="1"/>
</dbReference>
<evidence type="ECO:0000313" key="8">
    <source>
        <dbReference type="Proteomes" id="UP000032304"/>
    </source>
</evidence>
<dbReference type="GO" id="GO:0046983">
    <property type="term" value="F:protein dimerization activity"/>
    <property type="evidence" value="ECO:0007669"/>
    <property type="project" value="InterPro"/>
</dbReference>
<protein>
    <recommendedName>
        <fullName evidence="6">BHLH domain-containing protein</fullName>
    </recommendedName>
</protein>
<dbReference type="EMBL" id="CM001744">
    <property type="protein sequence ID" value="KJB32029.1"/>
    <property type="molecule type" value="Genomic_DNA"/>
</dbReference>
<keyword evidence="3" id="KW-0238">DNA-binding</keyword>
<accession>A0A0D2RJQ8</accession>
<evidence type="ECO:0000256" key="4">
    <source>
        <dbReference type="ARBA" id="ARBA00023163"/>
    </source>
</evidence>
<organism evidence="7 8">
    <name type="scientific">Gossypium raimondii</name>
    <name type="common">Peruvian cotton</name>
    <name type="synonym">Gossypium klotzschianum subsp. raimondii</name>
    <dbReference type="NCBI Taxonomy" id="29730"/>
    <lineage>
        <taxon>Eukaryota</taxon>
        <taxon>Viridiplantae</taxon>
        <taxon>Streptophyta</taxon>
        <taxon>Embryophyta</taxon>
        <taxon>Tracheophyta</taxon>
        <taxon>Spermatophyta</taxon>
        <taxon>Magnoliopsida</taxon>
        <taxon>eudicotyledons</taxon>
        <taxon>Gunneridae</taxon>
        <taxon>Pentapetalae</taxon>
        <taxon>rosids</taxon>
        <taxon>malvids</taxon>
        <taxon>Malvales</taxon>
        <taxon>Malvaceae</taxon>
        <taxon>Malvoideae</taxon>
        <taxon>Gossypium</taxon>
    </lineage>
</organism>
<feature type="domain" description="BHLH" evidence="6">
    <location>
        <begin position="147"/>
        <end position="196"/>
    </location>
</feature>
<name>A0A0D2RJQ8_GOSRA</name>
<dbReference type="OMA" id="KERTIYP"/>
<dbReference type="eggNOG" id="ENOG502S03F">
    <property type="taxonomic scope" value="Eukaryota"/>
</dbReference>
<keyword evidence="4" id="KW-0804">Transcription</keyword>
<dbReference type="SMR" id="A0A0D2RJQ8"/>
<dbReference type="Gene3D" id="4.10.280.10">
    <property type="entry name" value="Helix-loop-helix DNA-binding domain"/>
    <property type="match status" value="1"/>
</dbReference>
<dbReference type="PROSITE" id="PS50888">
    <property type="entry name" value="BHLH"/>
    <property type="match status" value="1"/>
</dbReference>
<dbReference type="SUPFAM" id="SSF47459">
    <property type="entry name" value="HLH, helix-loop-helix DNA-binding domain"/>
    <property type="match status" value="1"/>
</dbReference>
<dbReference type="InterPro" id="IPR011598">
    <property type="entry name" value="bHLH_dom"/>
</dbReference>
<keyword evidence="5" id="KW-0539">Nucleus</keyword>
<keyword evidence="2" id="KW-0805">Transcription regulation</keyword>
<dbReference type="Proteomes" id="UP000032304">
    <property type="component" value="Chromosome 5"/>
</dbReference>
<dbReference type="GO" id="GO:0005634">
    <property type="term" value="C:nucleus"/>
    <property type="evidence" value="ECO:0007669"/>
    <property type="project" value="UniProtKB-SubCell"/>
</dbReference>
<evidence type="ECO:0000259" key="6">
    <source>
        <dbReference type="PROSITE" id="PS50888"/>
    </source>
</evidence>
<evidence type="ECO:0000256" key="1">
    <source>
        <dbReference type="ARBA" id="ARBA00004123"/>
    </source>
</evidence>
<dbReference type="OrthoDB" id="1921534at2759"/>
<gene>
    <name evidence="7" type="ORF">B456_005G218900</name>
</gene>
<dbReference type="GO" id="GO:0000981">
    <property type="term" value="F:DNA-binding transcription factor activity, RNA polymerase II-specific"/>
    <property type="evidence" value="ECO:0007669"/>
    <property type="project" value="TreeGrafter"/>
</dbReference>
<dbReference type="Pfam" id="PF00010">
    <property type="entry name" value="HLH"/>
    <property type="match status" value="1"/>
</dbReference>
<evidence type="ECO:0000313" key="7">
    <source>
        <dbReference type="EMBL" id="KJB32029.1"/>
    </source>
</evidence>
<evidence type="ECO:0000256" key="2">
    <source>
        <dbReference type="ARBA" id="ARBA00023015"/>
    </source>
</evidence>
<evidence type="ECO:0000256" key="5">
    <source>
        <dbReference type="ARBA" id="ARBA00023242"/>
    </source>
</evidence>
<proteinExistence type="predicted"/>
<dbReference type="KEGG" id="gra:105796222"/>
<dbReference type="InterPro" id="IPR036638">
    <property type="entry name" value="HLH_DNA-bd_sf"/>
</dbReference>
<dbReference type="Gramene" id="KJB32029">
    <property type="protein sequence ID" value="KJB32029"/>
    <property type="gene ID" value="B456_005G218900"/>
</dbReference>
<dbReference type="STRING" id="29730.A0A0D2RJQ8"/>